<feature type="signal peptide" evidence="1">
    <location>
        <begin position="1"/>
        <end position="26"/>
    </location>
</feature>
<dbReference type="RefSeq" id="WP_110297301.1">
    <property type="nucleotide sequence ID" value="NZ_QJJM01000001.1"/>
</dbReference>
<keyword evidence="4" id="KW-1185">Reference proteome</keyword>
<protein>
    <submittedName>
        <fullName evidence="3">Thioredoxin-like protein</fullName>
    </submittedName>
</protein>
<evidence type="ECO:0000313" key="3">
    <source>
        <dbReference type="EMBL" id="PXW79363.1"/>
    </source>
</evidence>
<evidence type="ECO:0000313" key="4">
    <source>
        <dbReference type="Proteomes" id="UP000248014"/>
    </source>
</evidence>
<proteinExistence type="predicted"/>
<dbReference type="AlphaFoldDB" id="A0A2V3VC70"/>
<evidence type="ECO:0000259" key="2">
    <source>
        <dbReference type="Pfam" id="PF13462"/>
    </source>
</evidence>
<comment type="caution">
    <text evidence="3">The sequence shown here is derived from an EMBL/GenBank/DDBJ whole genome shotgun (WGS) entry which is preliminary data.</text>
</comment>
<keyword evidence="1" id="KW-0732">Signal</keyword>
<dbReference type="EMBL" id="QJJM01000001">
    <property type="protein sequence ID" value="PXW79363.1"/>
    <property type="molecule type" value="Genomic_DNA"/>
</dbReference>
<feature type="chain" id="PRO_5016107448" evidence="1">
    <location>
        <begin position="27"/>
        <end position="240"/>
    </location>
</feature>
<feature type="domain" description="Thioredoxin-like fold" evidence="2">
    <location>
        <begin position="48"/>
        <end position="234"/>
    </location>
</feature>
<sequence>MPAPLRFLPALSALALATATALFAVAPGQAQKAAAPSDWSERVSQSQVGGHVKGNPAATQKVVEYMSYTCPHCAAFEQDSNPALADGFIAKGKTSLEVRNFVRDPVDLTVALLARCGEPRSFFRRHKGLLASQRTWLGKAGSLGREGQAAWYQGDNDSRLKRIASDLDLYDELRRHSPLATNAQIDACLTNKAEQAKVLAMTKFATETVKVQGTPSFTLNGKLLADVYDWKSLEPQLASR</sequence>
<dbReference type="InterPro" id="IPR012336">
    <property type="entry name" value="Thioredoxin-like_fold"/>
</dbReference>
<dbReference type="OrthoDB" id="8478320at2"/>
<organism evidence="3 4">
    <name type="scientific">Blastomonas natatoria</name>
    <dbReference type="NCBI Taxonomy" id="34015"/>
    <lineage>
        <taxon>Bacteria</taxon>
        <taxon>Pseudomonadati</taxon>
        <taxon>Pseudomonadota</taxon>
        <taxon>Alphaproteobacteria</taxon>
        <taxon>Sphingomonadales</taxon>
        <taxon>Sphingomonadaceae</taxon>
        <taxon>Blastomonas</taxon>
    </lineage>
</organism>
<dbReference type="InterPro" id="IPR036249">
    <property type="entry name" value="Thioredoxin-like_sf"/>
</dbReference>
<dbReference type="Pfam" id="PF13462">
    <property type="entry name" value="Thioredoxin_4"/>
    <property type="match status" value="1"/>
</dbReference>
<dbReference type="Gene3D" id="3.40.30.10">
    <property type="entry name" value="Glutaredoxin"/>
    <property type="match status" value="1"/>
</dbReference>
<gene>
    <name evidence="3" type="ORF">C7451_101428</name>
</gene>
<dbReference type="SUPFAM" id="SSF52833">
    <property type="entry name" value="Thioredoxin-like"/>
    <property type="match status" value="1"/>
</dbReference>
<accession>A0A2V3VC70</accession>
<dbReference type="Proteomes" id="UP000248014">
    <property type="component" value="Unassembled WGS sequence"/>
</dbReference>
<evidence type="ECO:0000256" key="1">
    <source>
        <dbReference type="SAM" id="SignalP"/>
    </source>
</evidence>
<reference evidence="3 4" key="1">
    <citation type="submission" date="2018-05" db="EMBL/GenBank/DDBJ databases">
        <title>Genomic Encyclopedia of Type Strains, Phase IV (KMG-IV): sequencing the most valuable type-strain genomes for metagenomic binning, comparative biology and taxonomic classification.</title>
        <authorList>
            <person name="Goeker M."/>
        </authorList>
    </citation>
    <scope>NUCLEOTIDE SEQUENCE [LARGE SCALE GENOMIC DNA]</scope>
    <source>
        <strain evidence="3 4">DSM 3183</strain>
    </source>
</reference>
<dbReference type="Gene3D" id="1.10.40.110">
    <property type="match status" value="1"/>
</dbReference>
<name>A0A2V3VC70_9SPHN</name>